<dbReference type="InterPro" id="IPR036388">
    <property type="entry name" value="WH-like_DNA-bd_sf"/>
</dbReference>
<proteinExistence type="predicted"/>
<dbReference type="Gene3D" id="3.40.50.300">
    <property type="entry name" value="P-loop containing nucleotide triphosphate hydrolases"/>
    <property type="match status" value="1"/>
</dbReference>
<accession>A0ABR5YCJ9</accession>
<organism evidence="2 3">
    <name type="scientific">Sphingomonas hankookensis</name>
    <dbReference type="NCBI Taxonomy" id="563996"/>
    <lineage>
        <taxon>Bacteria</taxon>
        <taxon>Pseudomonadati</taxon>
        <taxon>Pseudomonadota</taxon>
        <taxon>Alphaproteobacteria</taxon>
        <taxon>Sphingomonadales</taxon>
        <taxon>Sphingomonadaceae</taxon>
        <taxon>Sphingomonas</taxon>
    </lineage>
</organism>
<comment type="caution">
    <text evidence="2">The sequence shown here is derived from an EMBL/GenBank/DDBJ whole genome shotgun (WGS) entry which is preliminary data.</text>
</comment>
<keyword evidence="3" id="KW-1185">Reference proteome</keyword>
<evidence type="ECO:0000313" key="3">
    <source>
        <dbReference type="Proteomes" id="UP000076609"/>
    </source>
</evidence>
<gene>
    <name evidence="2" type="ORF">AVT10_15575</name>
</gene>
<dbReference type="InterPro" id="IPR005471">
    <property type="entry name" value="Tscrpt_reg_IclR_N"/>
</dbReference>
<evidence type="ECO:0000259" key="1">
    <source>
        <dbReference type="Pfam" id="PF09339"/>
    </source>
</evidence>
<dbReference type="InterPro" id="IPR027417">
    <property type="entry name" value="P-loop_NTPase"/>
</dbReference>
<dbReference type="SUPFAM" id="SSF46785">
    <property type="entry name" value="Winged helix' DNA-binding domain"/>
    <property type="match status" value="1"/>
</dbReference>
<dbReference type="Pfam" id="PF13481">
    <property type="entry name" value="AAA_25"/>
    <property type="match status" value="1"/>
</dbReference>
<dbReference type="Gene3D" id="1.10.10.10">
    <property type="entry name" value="Winged helix-like DNA-binding domain superfamily/Winged helix DNA-binding domain"/>
    <property type="match status" value="1"/>
</dbReference>
<reference evidence="3" key="1">
    <citation type="submission" date="2016-01" db="EMBL/GenBank/DDBJ databases">
        <title>Draft genome of Chromobacterium sp. F49.</title>
        <authorList>
            <person name="Hong K.W."/>
        </authorList>
    </citation>
    <scope>NUCLEOTIDE SEQUENCE [LARGE SCALE GENOMIC DNA]</scope>
    <source>
        <strain evidence="3">CN3</strain>
    </source>
</reference>
<evidence type="ECO:0000313" key="2">
    <source>
        <dbReference type="EMBL" id="KZE13437.1"/>
    </source>
</evidence>
<dbReference type="Pfam" id="PF09339">
    <property type="entry name" value="HTH_IclR"/>
    <property type="match status" value="1"/>
</dbReference>
<dbReference type="EMBL" id="LQQO01000021">
    <property type="protein sequence ID" value="KZE13437.1"/>
    <property type="molecule type" value="Genomic_DNA"/>
</dbReference>
<sequence length="362" mass="39076">MAFIGDWPAMTAKLVENWNRKHAARKPLQAANDGVLRTVPEGGLVARKGITARDLMQKDFPPVTWIVPNIAPEGLTILAGAPKVGKSWLALGIAVAVAEGTETLGGIKCDRGRVLYLALEDNQRRLAGRMRMMGKALGPEKLDLMTEWPMVGEGCVEEMEIWADSHPDARLIVVDVFAKVKSSKGGSKPQYELDYKDVSALQHFAIERGLGLILVHHTRKMESDDPFDSVSGTRGLTGSADSTIVLTKGFGNENSGLYGRGRDIEEFEKTVLFDRTTCQWRIAGNIIAPAATPEQQAILDVLSDADEPMAAGDIARAVGKSSSNTSQLLTKLIEGGRVAKVAYGKFAVAAPGNLAFLREPQV</sequence>
<name>A0ABR5YCJ9_9SPHN</name>
<dbReference type="SUPFAM" id="SSF52540">
    <property type="entry name" value="P-loop containing nucleoside triphosphate hydrolases"/>
    <property type="match status" value="1"/>
</dbReference>
<dbReference type="InterPro" id="IPR036390">
    <property type="entry name" value="WH_DNA-bd_sf"/>
</dbReference>
<feature type="domain" description="HTH iclR-type" evidence="1">
    <location>
        <begin position="297"/>
        <end position="339"/>
    </location>
</feature>
<protein>
    <recommendedName>
        <fullName evidence="1">HTH iclR-type domain-containing protein</fullName>
    </recommendedName>
</protein>
<dbReference type="Proteomes" id="UP000076609">
    <property type="component" value="Unassembled WGS sequence"/>
</dbReference>